<dbReference type="EMBL" id="JAPFPW010000078">
    <property type="protein sequence ID" value="MCW7755500.1"/>
    <property type="molecule type" value="Genomic_DNA"/>
</dbReference>
<comment type="caution">
    <text evidence="1">The sequence shown here is derived from an EMBL/GenBank/DDBJ whole genome shotgun (WGS) entry which is preliminary data.</text>
</comment>
<dbReference type="Pfam" id="PF05136">
    <property type="entry name" value="Phage_portal_2"/>
    <property type="match status" value="1"/>
</dbReference>
<evidence type="ECO:0000313" key="1">
    <source>
        <dbReference type="EMBL" id="MCW7755500.1"/>
    </source>
</evidence>
<evidence type="ECO:0000313" key="2">
    <source>
        <dbReference type="Proteomes" id="UP001209681"/>
    </source>
</evidence>
<dbReference type="InterPro" id="IPR006429">
    <property type="entry name" value="Phage_lambda_portal"/>
</dbReference>
<accession>A0ABT3NDF4</accession>
<proteinExistence type="predicted"/>
<organism evidence="1 2">
    <name type="scientific">Desulfobotulus pelophilus</name>
    <dbReference type="NCBI Taxonomy" id="2823377"/>
    <lineage>
        <taxon>Bacteria</taxon>
        <taxon>Pseudomonadati</taxon>
        <taxon>Thermodesulfobacteriota</taxon>
        <taxon>Desulfobacteria</taxon>
        <taxon>Desulfobacterales</taxon>
        <taxon>Desulfobacteraceae</taxon>
        <taxon>Desulfobotulus</taxon>
    </lineage>
</organism>
<sequence>MTTPLRIPSIRNLDLRHSQPGAVSGGNTFGYSRKGAGRKGSLGRWYGQKLSRFTESREREILTGRAADIIGSDPHAASVSDSMATHIVGTGLTPQPSPFFKALGMSEDEAQDMREACRLAWISWQSEADARGRLPFWMLSLLAVYDYFT</sequence>
<reference evidence="1 2" key="1">
    <citation type="submission" date="2022-11" db="EMBL/GenBank/DDBJ databases">
        <title>Desulfobotulus tamanensis H1 sp. nov. - anaerobic, alkaliphilic, sulphate reducing bacterium isolated from terrestrial mud volcano.</title>
        <authorList>
            <person name="Frolova A."/>
            <person name="Merkel A.Y."/>
            <person name="Slobodkin A.I."/>
        </authorList>
    </citation>
    <scope>NUCLEOTIDE SEQUENCE [LARGE SCALE GENOMIC DNA]</scope>
    <source>
        <strain evidence="1 2">H1</strain>
    </source>
</reference>
<dbReference type="RefSeq" id="WP_265426445.1">
    <property type="nucleotide sequence ID" value="NZ_JAPFPW010000078.1"/>
</dbReference>
<keyword evidence="2" id="KW-1185">Reference proteome</keyword>
<protein>
    <submittedName>
        <fullName evidence="1">Phage portal protein</fullName>
    </submittedName>
</protein>
<gene>
    <name evidence="1" type="ORF">OOT00_16110</name>
</gene>
<name>A0ABT3NDF4_9BACT</name>
<feature type="non-terminal residue" evidence="1">
    <location>
        <position position="149"/>
    </location>
</feature>
<dbReference type="Proteomes" id="UP001209681">
    <property type="component" value="Unassembled WGS sequence"/>
</dbReference>